<feature type="signal peptide" evidence="2">
    <location>
        <begin position="1"/>
        <end position="22"/>
    </location>
</feature>
<comment type="caution">
    <text evidence="3">The sequence shown here is derived from an EMBL/GenBank/DDBJ whole genome shotgun (WGS) entry which is preliminary data.</text>
</comment>
<accession>A0A2S7K017</accession>
<dbReference type="AlphaFoldDB" id="A0A2S7K017"/>
<keyword evidence="2" id="KW-0732">Signal</keyword>
<dbReference type="InterPro" id="IPR019110">
    <property type="entry name" value="Uncharacterised_RAQPRD"/>
</dbReference>
<dbReference type="RefSeq" id="WP_104831916.1">
    <property type="nucleotide sequence ID" value="NZ_PJCH01000016.1"/>
</dbReference>
<protein>
    <submittedName>
        <fullName evidence="3">Conjugal transfer protein</fullName>
    </submittedName>
</protein>
<organism evidence="3 4">
    <name type="scientific">Hyphococcus luteus</name>
    <dbReference type="NCBI Taxonomy" id="2058213"/>
    <lineage>
        <taxon>Bacteria</taxon>
        <taxon>Pseudomonadati</taxon>
        <taxon>Pseudomonadota</taxon>
        <taxon>Alphaproteobacteria</taxon>
        <taxon>Parvularculales</taxon>
        <taxon>Parvularculaceae</taxon>
        <taxon>Hyphococcus</taxon>
    </lineage>
</organism>
<keyword evidence="1" id="KW-0175">Coiled coil</keyword>
<evidence type="ECO:0000313" key="4">
    <source>
        <dbReference type="Proteomes" id="UP000239504"/>
    </source>
</evidence>
<dbReference type="Proteomes" id="UP000239504">
    <property type="component" value="Unassembled WGS sequence"/>
</dbReference>
<sequence length="117" mass="13027">MMRGIRAVIASGLVLAAAPLRAEEMPTPDSAAAQRSAEAEREALARALQEFQAIERLIADAEARRLSGARIYFDYDALRAELTQVKLGIRQYLDERRPQPRTFEPLEASYVVVDPAQ</sequence>
<evidence type="ECO:0000313" key="3">
    <source>
        <dbReference type="EMBL" id="PQA85863.1"/>
    </source>
</evidence>
<gene>
    <name evidence="3" type="ORF">CW354_20225</name>
</gene>
<evidence type="ECO:0000256" key="2">
    <source>
        <dbReference type="SAM" id="SignalP"/>
    </source>
</evidence>
<dbReference type="EMBL" id="PJCH01000016">
    <property type="protein sequence ID" value="PQA85863.1"/>
    <property type="molecule type" value="Genomic_DNA"/>
</dbReference>
<dbReference type="OrthoDB" id="8910666at2"/>
<name>A0A2S7K017_9PROT</name>
<feature type="chain" id="PRO_5015758503" evidence="2">
    <location>
        <begin position="23"/>
        <end position="117"/>
    </location>
</feature>
<dbReference type="Pfam" id="PF09686">
    <property type="entry name" value="Plasmid_RAQPRD"/>
    <property type="match status" value="1"/>
</dbReference>
<keyword evidence="4" id="KW-1185">Reference proteome</keyword>
<feature type="coiled-coil region" evidence="1">
    <location>
        <begin position="30"/>
        <end position="64"/>
    </location>
</feature>
<reference evidence="3 4" key="1">
    <citation type="submission" date="2017-12" db="EMBL/GenBank/DDBJ databases">
        <authorList>
            <person name="Hurst M.R.H."/>
        </authorList>
    </citation>
    <scope>NUCLEOTIDE SEQUENCE [LARGE SCALE GENOMIC DNA]</scope>
    <source>
        <strain evidence="3 4">SY-3-19</strain>
    </source>
</reference>
<evidence type="ECO:0000256" key="1">
    <source>
        <dbReference type="SAM" id="Coils"/>
    </source>
</evidence>
<proteinExistence type="predicted"/>